<dbReference type="EMBL" id="AATQ01000032">
    <property type="protein sequence ID" value="EAU45063.1"/>
    <property type="molecule type" value="Genomic_DNA"/>
</dbReference>
<dbReference type="Pfam" id="PF16778">
    <property type="entry name" value="Phage_tail_APC"/>
    <property type="match status" value="1"/>
</dbReference>
<dbReference type="RefSeq" id="WP_007799811.1">
    <property type="nucleotide sequence ID" value="NZ_DS022276.1"/>
</dbReference>
<evidence type="ECO:0000256" key="1">
    <source>
        <dbReference type="SAM" id="MobiDB-lite"/>
    </source>
</evidence>
<comment type="caution">
    <text evidence="3">The sequence shown here is derived from an EMBL/GenBank/DDBJ whole genome shotgun (WGS) entry which is preliminary data.</text>
</comment>
<feature type="region of interest" description="Disordered" evidence="1">
    <location>
        <begin position="142"/>
        <end position="161"/>
    </location>
</feature>
<dbReference type="InterPro" id="IPR031893">
    <property type="entry name" value="Phage_tail_APC"/>
</dbReference>
<evidence type="ECO:0000313" key="4">
    <source>
        <dbReference type="Proteomes" id="UP000006230"/>
    </source>
</evidence>
<organism evidence="3 4">
    <name type="scientific">Salipiger bermudensis (strain DSM 26914 / JCM 13377 / KCTC 12554 / HTCC2601)</name>
    <name type="common">Pelagibaca bermudensis</name>
    <dbReference type="NCBI Taxonomy" id="314265"/>
    <lineage>
        <taxon>Bacteria</taxon>
        <taxon>Pseudomonadati</taxon>
        <taxon>Pseudomonadota</taxon>
        <taxon>Alphaproteobacteria</taxon>
        <taxon>Rhodobacterales</taxon>
        <taxon>Roseobacteraceae</taxon>
        <taxon>Salipiger</taxon>
    </lineage>
</organism>
<dbReference type="HOGENOM" id="CLU_1783760_0_0_5"/>
<dbReference type="AlphaFoldDB" id="Q0FLN5"/>
<gene>
    <name evidence="3" type="ORF">R2601_22791</name>
</gene>
<dbReference type="OrthoDB" id="1685143at2"/>
<keyword evidence="4" id="KW-1185">Reference proteome</keyword>
<feature type="domain" description="Phage tail assembly chaperone-like" evidence="2">
    <location>
        <begin position="98"/>
        <end position="157"/>
    </location>
</feature>
<protein>
    <recommendedName>
        <fullName evidence="2">Phage tail assembly chaperone-like domain-containing protein</fullName>
    </recommendedName>
</protein>
<evidence type="ECO:0000313" key="3">
    <source>
        <dbReference type="EMBL" id="EAU45063.1"/>
    </source>
</evidence>
<proteinExistence type="predicted"/>
<dbReference type="Proteomes" id="UP000006230">
    <property type="component" value="Unassembled WGS sequence"/>
</dbReference>
<dbReference type="STRING" id="314265.R2601_22791"/>
<evidence type="ECO:0000259" key="2">
    <source>
        <dbReference type="Pfam" id="PF16778"/>
    </source>
</evidence>
<reference evidence="3 4" key="1">
    <citation type="journal article" date="2010" name="J. Bacteriol.">
        <title>Genome sequences of Pelagibaca bermudensis HTCC2601T and Maritimibacter alkaliphilus HTCC2654T, the type strains of two marine Roseobacter genera.</title>
        <authorList>
            <person name="Thrash J.C."/>
            <person name="Cho J.C."/>
            <person name="Ferriera S."/>
            <person name="Johnson J."/>
            <person name="Vergin K.L."/>
            <person name="Giovannoni S.J."/>
        </authorList>
    </citation>
    <scope>NUCLEOTIDE SEQUENCE [LARGE SCALE GENOMIC DNA]</scope>
    <source>
        <strain evidence="4">DSM 26914 / JCM 13377 / KCTC 12554 / HTCC2601</strain>
    </source>
</reference>
<name>Q0FLN5_SALBH</name>
<dbReference type="Gene3D" id="6.10.140.1310">
    <property type="match status" value="1"/>
</dbReference>
<accession>Q0FLN5</accession>
<sequence length="161" mass="17499">MASDAYIVFETSGYRVIVGWGYTPTGTTPAAGVGEDVAFPTEADFDAFLSELETSGYPYRYPETDGGAYFEAYWLSNDRIGFGHLSGGVPPAGEGSPAEEVRADRNARLDECDWTQLDDVDLTAACKSDFATYRQSLRDVPQQGGFPSSVTWPTRPAEVKT</sequence>